<dbReference type="InterPro" id="IPR046335">
    <property type="entry name" value="LacI/GalR-like_sensor"/>
</dbReference>
<protein>
    <recommendedName>
        <fullName evidence="5">HTH lacI-type domain-containing protein</fullName>
    </recommendedName>
</protein>
<evidence type="ECO:0000259" key="5">
    <source>
        <dbReference type="PROSITE" id="PS50932"/>
    </source>
</evidence>
<dbReference type="PANTHER" id="PTHR30146">
    <property type="entry name" value="LACI-RELATED TRANSCRIPTIONAL REPRESSOR"/>
    <property type="match status" value="1"/>
</dbReference>
<evidence type="ECO:0000313" key="6">
    <source>
        <dbReference type="EMBL" id="AKP64601.1"/>
    </source>
</evidence>
<dbReference type="Pfam" id="PF00356">
    <property type="entry name" value="LacI"/>
    <property type="match status" value="1"/>
</dbReference>
<dbReference type="InterPro" id="IPR010982">
    <property type="entry name" value="Lambda_DNA-bd_dom_sf"/>
</dbReference>
<dbReference type="PANTHER" id="PTHR30146:SF148">
    <property type="entry name" value="HTH-TYPE TRANSCRIPTIONAL REPRESSOR PURR-RELATED"/>
    <property type="match status" value="1"/>
</dbReference>
<dbReference type="RefSeq" id="WP_048733849.1">
    <property type="nucleotide sequence ID" value="NZ_CP012033.1"/>
</dbReference>
<accession>A0AAC8UV76</accession>
<evidence type="ECO:0000256" key="4">
    <source>
        <dbReference type="ARBA" id="ARBA00023163"/>
    </source>
</evidence>
<organism evidence="6 7">
    <name type="scientific">Levilactobacillus koreensis</name>
    <dbReference type="NCBI Taxonomy" id="637971"/>
    <lineage>
        <taxon>Bacteria</taxon>
        <taxon>Bacillati</taxon>
        <taxon>Bacillota</taxon>
        <taxon>Bacilli</taxon>
        <taxon>Lactobacillales</taxon>
        <taxon>Lactobacillaceae</taxon>
        <taxon>Levilactobacillus</taxon>
    </lineage>
</organism>
<dbReference type="EMBL" id="CP012033">
    <property type="protein sequence ID" value="AKP64601.1"/>
    <property type="molecule type" value="Genomic_DNA"/>
</dbReference>
<keyword evidence="2" id="KW-0805">Transcription regulation</keyword>
<dbReference type="SUPFAM" id="SSF53822">
    <property type="entry name" value="Periplasmic binding protein-like I"/>
    <property type="match status" value="1"/>
</dbReference>
<dbReference type="CDD" id="cd06267">
    <property type="entry name" value="PBP1_LacI_sugar_binding-like"/>
    <property type="match status" value="1"/>
</dbReference>
<dbReference type="InterPro" id="IPR000843">
    <property type="entry name" value="HTH_LacI"/>
</dbReference>
<dbReference type="SMART" id="SM00354">
    <property type="entry name" value="HTH_LACI"/>
    <property type="match status" value="1"/>
</dbReference>
<dbReference type="PROSITE" id="PS00356">
    <property type="entry name" value="HTH_LACI_1"/>
    <property type="match status" value="1"/>
</dbReference>
<sequence length="330" mass="37378">MNKQTSLTDIARVANVSVATVSYALNNRPEVSEKTRQRIKEIATQMNYHPNKAAQGLRTHQSRLIGMLINTFNSIFNGELVDDIRKTLDHYGYSLVVIGNSNADLIDSQLFDALIIFNYTTTKSNLTALIERTKIPIVLMANELDFSNVDNIVIDNQSAIANLLKQYEKSKHKKICFFRGSRNSYNSAKRFESCQTYFKKYHPEYNISKHTFNGQLGSAPTYPIAKKLLSEKKYNFFFCLNDMMAYGVYRAASELHLKVGIDFSITGFDNAPKSGEIYLPKLTTADSQLNTWSQEVAKSLVSRLEHPETPAQKTIFVPTKIVHGDSVLYD</sequence>
<dbReference type="PROSITE" id="PS50932">
    <property type="entry name" value="HTH_LACI_2"/>
    <property type="match status" value="1"/>
</dbReference>
<dbReference type="InterPro" id="IPR028082">
    <property type="entry name" value="Peripla_BP_I"/>
</dbReference>
<dbReference type="GO" id="GO:0000976">
    <property type="term" value="F:transcription cis-regulatory region binding"/>
    <property type="evidence" value="ECO:0007669"/>
    <property type="project" value="TreeGrafter"/>
</dbReference>
<name>A0AAC8UV76_9LACO</name>
<dbReference type="GO" id="GO:0003700">
    <property type="term" value="F:DNA-binding transcription factor activity"/>
    <property type="evidence" value="ECO:0007669"/>
    <property type="project" value="TreeGrafter"/>
</dbReference>
<evidence type="ECO:0000256" key="1">
    <source>
        <dbReference type="ARBA" id="ARBA00022491"/>
    </source>
</evidence>
<keyword evidence="4" id="KW-0804">Transcription</keyword>
<keyword evidence="1" id="KW-0678">Repressor</keyword>
<dbReference type="CDD" id="cd01392">
    <property type="entry name" value="HTH_LacI"/>
    <property type="match status" value="1"/>
</dbReference>
<dbReference type="Proteomes" id="UP000036000">
    <property type="component" value="Chromosome"/>
</dbReference>
<dbReference type="AlphaFoldDB" id="A0AAC8UV76"/>
<gene>
    <name evidence="6" type="ORF">ABN16_06075</name>
</gene>
<dbReference type="KEGG" id="lko:ABN16_06075"/>
<dbReference type="Pfam" id="PF13377">
    <property type="entry name" value="Peripla_BP_3"/>
    <property type="match status" value="1"/>
</dbReference>
<keyword evidence="7" id="KW-1185">Reference proteome</keyword>
<evidence type="ECO:0000256" key="3">
    <source>
        <dbReference type="ARBA" id="ARBA00023125"/>
    </source>
</evidence>
<evidence type="ECO:0000313" key="7">
    <source>
        <dbReference type="Proteomes" id="UP000036000"/>
    </source>
</evidence>
<dbReference type="SUPFAM" id="SSF47413">
    <property type="entry name" value="lambda repressor-like DNA-binding domains"/>
    <property type="match status" value="1"/>
</dbReference>
<dbReference type="Gene3D" id="3.40.50.2300">
    <property type="match status" value="2"/>
</dbReference>
<evidence type="ECO:0000256" key="2">
    <source>
        <dbReference type="ARBA" id="ARBA00023015"/>
    </source>
</evidence>
<dbReference type="Gene3D" id="1.10.260.40">
    <property type="entry name" value="lambda repressor-like DNA-binding domains"/>
    <property type="match status" value="1"/>
</dbReference>
<reference evidence="6 7" key="1">
    <citation type="submission" date="2015-07" db="EMBL/GenBank/DDBJ databases">
        <title>Lactobacillus korensis/26-25/ whole genome sequencing.</title>
        <authorList>
            <person name="Kim M.K."/>
            <person name="Im W.-T."/>
            <person name="Srinivasan S."/>
            <person name="Lee J.-J."/>
        </authorList>
    </citation>
    <scope>NUCLEOTIDE SEQUENCE [LARGE SCALE GENOMIC DNA]</scope>
    <source>
        <strain evidence="6 7">26-25</strain>
    </source>
</reference>
<feature type="domain" description="HTH lacI-type" evidence="5">
    <location>
        <begin position="5"/>
        <end position="59"/>
    </location>
</feature>
<keyword evidence="3" id="KW-0238">DNA-binding</keyword>
<proteinExistence type="predicted"/>